<reference evidence="1" key="1">
    <citation type="journal article" date="2014" name="Front. Microbiol.">
        <title>High frequency of phylogenetically diverse reductive dehalogenase-homologous genes in deep subseafloor sedimentary metagenomes.</title>
        <authorList>
            <person name="Kawai M."/>
            <person name="Futagami T."/>
            <person name="Toyoda A."/>
            <person name="Takaki Y."/>
            <person name="Nishi S."/>
            <person name="Hori S."/>
            <person name="Arai W."/>
            <person name="Tsubouchi T."/>
            <person name="Morono Y."/>
            <person name="Uchiyama I."/>
            <person name="Ito T."/>
            <person name="Fujiyama A."/>
            <person name="Inagaki F."/>
            <person name="Takami H."/>
        </authorList>
    </citation>
    <scope>NUCLEOTIDE SEQUENCE</scope>
    <source>
        <strain evidence="1">Expedition CK06-06</strain>
    </source>
</reference>
<sequence length="72" mass="8077">NHSSDLNPNQRSRRFYTDTDVLARLKEQNIKAVDSISLHSLCQKLLAGELNKEKARKLIKNISGATSGEIKI</sequence>
<feature type="non-terminal residue" evidence="1">
    <location>
        <position position="1"/>
    </location>
</feature>
<dbReference type="AlphaFoldDB" id="X1FSF0"/>
<accession>X1FSF0</accession>
<name>X1FSF0_9ZZZZ</name>
<gene>
    <name evidence="1" type="ORF">S03H2_25369</name>
</gene>
<evidence type="ECO:0000313" key="1">
    <source>
        <dbReference type="EMBL" id="GAH32294.1"/>
    </source>
</evidence>
<comment type="caution">
    <text evidence="1">The sequence shown here is derived from an EMBL/GenBank/DDBJ whole genome shotgun (WGS) entry which is preliminary data.</text>
</comment>
<dbReference type="EMBL" id="BARU01014341">
    <property type="protein sequence ID" value="GAH32294.1"/>
    <property type="molecule type" value="Genomic_DNA"/>
</dbReference>
<protein>
    <submittedName>
        <fullName evidence="1">Uncharacterized protein</fullName>
    </submittedName>
</protein>
<organism evidence="1">
    <name type="scientific">marine sediment metagenome</name>
    <dbReference type="NCBI Taxonomy" id="412755"/>
    <lineage>
        <taxon>unclassified sequences</taxon>
        <taxon>metagenomes</taxon>
        <taxon>ecological metagenomes</taxon>
    </lineage>
</organism>
<proteinExistence type="predicted"/>